<evidence type="ECO:0000313" key="5">
    <source>
        <dbReference type="Proteomes" id="UP000267137"/>
    </source>
</evidence>
<keyword evidence="2 4" id="KW-0067">ATP-binding</keyword>
<dbReference type="Proteomes" id="UP000267137">
    <property type="component" value="Unassembled WGS sequence"/>
</dbReference>
<dbReference type="GO" id="GO:0022857">
    <property type="term" value="F:transmembrane transporter activity"/>
    <property type="evidence" value="ECO:0007669"/>
    <property type="project" value="TreeGrafter"/>
</dbReference>
<dbReference type="PROSITE" id="PS00211">
    <property type="entry name" value="ABC_TRANSPORTER_1"/>
    <property type="match status" value="1"/>
</dbReference>
<gene>
    <name evidence="4" type="primary">yxdL_1</name>
    <name evidence="4" type="ORF">D8827_04560</name>
</gene>
<comment type="caution">
    <text evidence="4">The sequence shown here is derived from an EMBL/GenBank/DDBJ whole genome shotgun (WGS) entry which is preliminary data.</text>
</comment>
<dbReference type="InterPro" id="IPR003439">
    <property type="entry name" value="ABC_transporter-like_ATP-bd"/>
</dbReference>
<dbReference type="GO" id="GO:0016887">
    <property type="term" value="F:ATP hydrolysis activity"/>
    <property type="evidence" value="ECO:0007669"/>
    <property type="project" value="InterPro"/>
</dbReference>
<dbReference type="InterPro" id="IPR017871">
    <property type="entry name" value="ABC_transporter-like_CS"/>
</dbReference>
<evidence type="ECO:0000259" key="3">
    <source>
        <dbReference type="PROSITE" id="PS50893"/>
    </source>
</evidence>
<evidence type="ECO:0000313" key="4">
    <source>
        <dbReference type="EMBL" id="RSJ23789.1"/>
    </source>
</evidence>
<dbReference type="InterPro" id="IPR027417">
    <property type="entry name" value="P-loop_NTPase"/>
</dbReference>
<dbReference type="OMA" id="DENCMAV"/>
<reference evidence="4 5" key="1">
    <citation type="submission" date="2018-11" db="EMBL/GenBank/DDBJ databases">
        <title>Species Designations Belie Phenotypic and Genotypic Heterogeneity in Oral Streptococci.</title>
        <authorList>
            <person name="Velsko I."/>
        </authorList>
    </citation>
    <scope>NUCLEOTIDE SEQUENCE [LARGE SCALE GENOMIC DNA]</scope>
    <source>
        <strain evidence="4 5">KLC02</strain>
    </source>
</reference>
<dbReference type="SUPFAM" id="SSF52540">
    <property type="entry name" value="P-loop containing nucleoside triphosphate hydrolases"/>
    <property type="match status" value="1"/>
</dbReference>
<dbReference type="GeneID" id="57845470"/>
<name>A0AAE8KBZ7_STRIT</name>
<dbReference type="EMBL" id="RJOO01000002">
    <property type="protein sequence ID" value="RSJ23789.1"/>
    <property type="molecule type" value="Genomic_DNA"/>
</dbReference>
<dbReference type="PROSITE" id="PS50893">
    <property type="entry name" value="ABC_TRANSPORTER_2"/>
    <property type="match status" value="1"/>
</dbReference>
<dbReference type="GO" id="GO:0005886">
    <property type="term" value="C:plasma membrane"/>
    <property type="evidence" value="ECO:0007669"/>
    <property type="project" value="TreeGrafter"/>
</dbReference>
<sequence length="205" mass="23486">MNVIEARNISKSYKEKVIFQNLSFVVNEGEIVGIIGDSGKGKTTLLNCLGQLDEIDAGEIFIYGNKINKQQRKKYFKEVFGFLFQNFALIDNETVFKNLNFISKDRQLITQYLEDFGLGKDCLNKYIFQLSGGEQQRISLIRMLLKCPKIIFADEPTASLDEENGLFVIKALQGLRDKGVAIIIVTHDKHLLQYFDRIIDLNHIE</sequence>
<dbReference type="GO" id="GO:0005524">
    <property type="term" value="F:ATP binding"/>
    <property type="evidence" value="ECO:0007669"/>
    <property type="project" value="UniProtKB-KW"/>
</dbReference>
<accession>A0AAE8KBZ7</accession>
<evidence type="ECO:0000256" key="1">
    <source>
        <dbReference type="ARBA" id="ARBA00022741"/>
    </source>
</evidence>
<evidence type="ECO:0000256" key="2">
    <source>
        <dbReference type="ARBA" id="ARBA00022840"/>
    </source>
</evidence>
<dbReference type="InterPro" id="IPR015854">
    <property type="entry name" value="ABC_transpr_LolD-like"/>
</dbReference>
<organism evidence="4 5">
    <name type="scientific">Streptococcus intermedius</name>
    <dbReference type="NCBI Taxonomy" id="1338"/>
    <lineage>
        <taxon>Bacteria</taxon>
        <taxon>Bacillati</taxon>
        <taxon>Bacillota</taxon>
        <taxon>Bacilli</taxon>
        <taxon>Lactobacillales</taxon>
        <taxon>Streptococcaceae</taxon>
        <taxon>Streptococcus</taxon>
        <taxon>Streptococcus anginosus group</taxon>
    </lineage>
</organism>
<feature type="domain" description="ABC transporter" evidence="3">
    <location>
        <begin position="4"/>
        <end position="204"/>
    </location>
</feature>
<keyword evidence="1" id="KW-0547">Nucleotide-binding</keyword>
<dbReference type="Pfam" id="PF00005">
    <property type="entry name" value="ABC_tran"/>
    <property type="match status" value="1"/>
</dbReference>
<protein>
    <submittedName>
        <fullName evidence="4">ABC transporter ATP-binding protein YxdL</fullName>
    </submittedName>
</protein>
<proteinExistence type="predicted"/>
<dbReference type="PANTHER" id="PTHR24220:SF86">
    <property type="entry name" value="ABC TRANSPORTER ABCH.1"/>
    <property type="match status" value="1"/>
</dbReference>
<dbReference type="AlphaFoldDB" id="A0AAE8KBZ7"/>
<dbReference type="SMART" id="SM00382">
    <property type="entry name" value="AAA"/>
    <property type="match status" value="1"/>
</dbReference>
<dbReference type="Gene3D" id="3.40.50.300">
    <property type="entry name" value="P-loop containing nucleotide triphosphate hydrolases"/>
    <property type="match status" value="1"/>
</dbReference>
<dbReference type="RefSeq" id="WP_003075912.1">
    <property type="nucleotide sequence ID" value="NZ_BHYS01000001.1"/>
</dbReference>
<dbReference type="InterPro" id="IPR003593">
    <property type="entry name" value="AAA+_ATPase"/>
</dbReference>
<dbReference type="PANTHER" id="PTHR24220">
    <property type="entry name" value="IMPORT ATP-BINDING PROTEIN"/>
    <property type="match status" value="1"/>
</dbReference>